<dbReference type="Proteomes" id="UP000824083">
    <property type="component" value="Unassembled WGS sequence"/>
</dbReference>
<reference evidence="1" key="1">
    <citation type="submission" date="2020-10" db="EMBL/GenBank/DDBJ databases">
        <authorList>
            <person name="Gilroy R."/>
        </authorList>
    </citation>
    <scope>NUCLEOTIDE SEQUENCE</scope>
    <source>
        <strain evidence="1">7463</strain>
    </source>
</reference>
<name>A0A9D1IHU3_9BURK</name>
<dbReference type="AlphaFoldDB" id="A0A9D1IHU3"/>
<evidence type="ECO:0000313" key="1">
    <source>
        <dbReference type="EMBL" id="HIU37323.1"/>
    </source>
</evidence>
<sequence length="135" mass="15378">MRVLPLIAAVGLSASILSGCALPENYKEELSMKQLDASTYEIELQQPWLEQEVMVGENARKKATDFCLESNRGMQPLQAISRSAQETGKGAYVKMTFRCVGYVKGPKREYHRLGFYTDDEAREEAIERNREEYGY</sequence>
<dbReference type="EMBL" id="DVMY01000060">
    <property type="protein sequence ID" value="HIU37323.1"/>
    <property type="molecule type" value="Genomic_DNA"/>
</dbReference>
<accession>A0A9D1IHU3</accession>
<gene>
    <name evidence="1" type="ORF">IAC56_03510</name>
</gene>
<dbReference type="PROSITE" id="PS51257">
    <property type="entry name" value="PROKAR_LIPOPROTEIN"/>
    <property type="match status" value="1"/>
</dbReference>
<evidence type="ECO:0000313" key="2">
    <source>
        <dbReference type="Proteomes" id="UP000824083"/>
    </source>
</evidence>
<comment type="caution">
    <text evidence="1">The sequence shown here is derived from an EMBL/GenBank/DDBJ whole genome shotgun (WGS) entry which is preliminary data.</text>
</comment>
<proteinExistence type="predicted"/>
<reference evidence="1" key="2">
    <citation type="journal article" date="2021" name="PeerJ">
        <title>Extensive microbial diversity within the chicken gut microbiome revealed by metagenomics and culture.</title>
        <authorList>
            <person name="Gilroy R."/>
            <person name="Ravi A."/>
            <person name="Getino M."/>
            <person name="Pursley I."/>
            <person name="Horton D.L."/>
            <person name="Alikhan N.F."/>
            <person name="Baker D."/>
            <person name="Gharbi K."/>
            <person name="Hall N."/>
            <person name="Watson M."/>
            <person name="Adriaenssens E.M."/>
            <person name="Foster-Nyarko E."/>
            <person name="Jarju S."/>
            <person name="Secka A."/>
            <person name="Antonio M."/>
            <person name="Oren A."/>
            <person name="Chaudhuri R.R."/>
            <person name="La Ragione R."/>
            <person name="Hildebrand F."/>
            <person name="Pallen M.J."/>
        </authorList>
    </citation>
    <scope>NUCLEOTIDE SEQUENCE</scope>
    <source>
        <strain evidence="1">7463</strain>
    </source>
</reference>
<organism evidence="1 2">
    <name type="scientific">Candidatus Aphodousia faecigallinarum</name>
    <dbReference type="NCBI Taxonomy" id="2840677"/>
    <lineage>
        <taxon>Bacteria</taxon>
        <taxon>Pseudomonadati</taxon>
        <taxon>Pseudomonadota</taxon>
        <taxon>Betaproteobacteria</taxon>
        <taxon>Burkholderiales</taxon>
        <taxon>Sutterellaceae</taxon>
        <taxon>Sutterellaceae incertae sedis</taxon>
        <taxon>Candidatus Aphodousia</taxon>
    </lineage>
</organism>
<evidence type="ECO:0008006" key="3">
    <source>
        <dbReference type="Google" id="ProtNLM"/>
    </source>
</evidence>
<protein>
    <recommendedName>
        <fullName evidence="3">Lipoprotein</fullName>
    </recommendedName>
</protein>